<organism evidence="1 2">
    <name type="scientific">Mesorhizobium japonicum (strain LMG 29417 / CECT 9101 / MAFF 303099)</name>
    <name type="common">Mesorhizobium loti (strain MAFF 303099)</name>
    <dbReference type="NCBI Taxonomy" id="266835"/>
    <lineage>
        <taxon>Bacteria</taxon>
        <taxon>Pseudomonadati</taxon>
        <taxon>Pseudomonadota</taxon>
        <taxon>Alphaproteobacteria</taxon>
        <taxon>Hyphomicrobiales</taxon>
        <taxon>Phyllobacteriaceae</taxon>
        <taxon>Mesorhizobium</taxon>
    </lineage>
</organism>
<dbReference type="AlphaFoldDB" id="Q98AK9"/>
<protein>
    <submittedName>
        <fullName evidence="1">Mlr5962 protein</fullName>
    </submittedName>
</protein>
<dbReference type="HOGENOM" id="CLU_1561648_0_0_5"/>
<evidence type="ECO:0000313" key="2">
    <source>
        <dbReference type="Proteomes" id="UP000000552"/>
    </source>
</evidence>
<dbReference type="KEGG" id="mlo:mlr5962"/>
<gene>
    <name evidence="1" type="ordered locus">mlr5962</name>
</gene>
<dbReference type="EMBL" id="BA000012">
    <property type="protein sequence ID" value="BAB52320.1"/>
    <property type="molecule type" value="Genomic_DNA"/>
</dbReference>
<reference evidence="1 2" key="1">
    <citation type="journal article" date="2000" name="DNA Res.">
        <title>Complete genome structure of the nitrogen-fixing symbiotic bacterium Mesorhizobium loti.</title>
        <authorList>
            <person name="Kaneko T."/>
            <person name="Nakamura Y."/>
            <person name="Sato S."/>
            <person name="Asamizu E."/>
            <person name="Kato T."/>
            <person name="Sasamoto S."/>
            <person name="Watanabe A."/>
            <person name="Idesawa K."/>
            <person name="Ishikawa A."/>
            <person name="Kawashima K."/>
            <person name="Kimura T."/>
            <person name="Kishida Y."/>
            <person name="Kiyokawa C."/>
            <person name="Kohara M."/>
            <person name="Matsumoto M."/>
            <person name="Matsuno A."/>
            <person name="Mochizuki Y."/>
            <person name="Nakayama S."/>
            <person name="Nakazaki N."/>
            <person name="Shimpo S."/>
            <person name="Sugimoto M."/>
            <person name="Takeuchi C."/>
            <person name="Yamada M."/>
            <person name="Tabata S."/>
        </authorList>
    </citation>
    <scope>NUCLEOTIDE SEQUENCE [LARGE SCALE GENOMIC DNA]</scope>
    <source>
        <strain evidence="2">LMG 29417 / CECT 9101 / MAFF 303099</strain>
    </source>
</reference>
<sequence>MRKIPRLSRHSPANSRNRVRFLIGFPSGKPSESAISRLRHVRIRPYAPKTTDVIDKSLLIDLRYSPVAHGRARGEEQGPMAEAAEFLDVDMDHLAWVIALIASDRFGRLISLSRDSPARLRTRLTVAGETPTSMAMCLPVNRWRRKAMRSATAWLVRLGMTSGRDERSAMC</sequence>
<evidence type="ECO:0000313" key="1">
    <source>
        <dbReference type="EMBL" id="BAB52320.1"/>
    </source>
</evidence>
<accession>Q98AK9</accession>
<name>Q98AK9_RHILO</name>
<dbReference type="Proteomes" id="UP000000552">
    <property type="component" value="Chromosome"/>
</dbReference>
<proteinExistence type="predicted"/>